<dbReference type="PANTHER" id="PTHR21325">
    <property type="entry name" value="PHOSPHOLIPASE B, PLB1"/>
    <property type="match status" value="1"/>
</dbReference>
<dbReference type="AlphaFoldDB" id="A0A0G4GNC6"/>
<feature type="signal peptide" evidence="2">
    <location>
        <begin position="1"/>
        <end position="20"/>
    </location>
</feature>
<dbReference type="VEuPathDB" id="CryptoDB:Cvel_22652"/>
<dbReference type="Gene3D" id="3.40.50.1110">
    <property type="entry name" value="SGNH hydrolase"/>
    <property type="match status" value="1"/>
</dbReference>
<evidence type="ECO:0000256" key="2">
    <source>
        <dbReference type="SAM" id="SignalP"/>
    </source>
</evidence>
<proteinExistence type="predicted"/>
<accession>A0A0G4GNC6</accession>
<name>A0A0G4GNC6_9ALVE</name>
<dbReference type="GO" id="GO:0006644">
    <property type="term" value="P:phospholipid metabolic process"/>
    <property type="evidence" value="ECO:0007669"/>
    <property type="project" value="TreeGrafter"/>
</dbReference>
<feature type="chain" id="PRO_5005190400" evidence="2">
    <location>
        <begin position="21"/>
        <end position="331"/>
    </location>
</feature>
<reference evidence="3" key="1">
    <citation type="submission" date="2014-11" db="EMBL/GenBank/DDBJ databases">
        <authorList>
            <person name="Otto D Thomas"/>
            <person name="Naeem Raeece"/>
        </authorList>
    </citation>
    <scope>NUCLEOTIDE SEQUENCE</scope>
</reference>
<dbReference type="EMBL" id="CDMZ01001381">
    <property type="protein sequence ID" value="CEM31714.1"/>
    <property type="molecule type" value="Genomic_DNA"/>
</dbReference>
<organism evidence="3">
    <name type="scientific">Chromera velia CCMP2878</name>
    <dbReference type="NCBI Taxonomy" id="1169474"/>
    <lineage>
        <taxon>Eukaryota</taxon>
        <taxon>Sar</taxon>
        <taxon>Alveolata</taxon>
        <taxon>Colpodellida</taxon>
        <taxon>Chromeraceae</taxon>
        <taxon>Chromera</taxon>
    </lineage>
</organism>
<protein>
    <submittedName>
        <fullName evidence="3">Uncharacterized protein</fullName>
    </submittedName>
</protein>
<keyword evidence="2" id="KW-0732">Signal</keyword>
<dbReference type="InterPro" id="IPR036514">
    <property type="entry name" value="SGNH_hydro_sf"/>
</dbReference>
<evidence type="ECO:0000256" key="1">
    <source>
        <dbReference type="SAM" id="MobiDB-lite"/>
    </source>
</evidence>
<dbReference type="GO" id="GO:0004620">
    <property type="term" value="F:phospholipase activity"/>
    <property type="evidence" value="ECO:0007669"/>
    <property type="project" value="InterPro"/>
</dbReference>
<feature type="region of interest" description="Disordered" evidence="1">
    <location>
        <begin position="28"/>
        <end position="66"/>
    </location>
</feature>
<dbReference type="SUPFAM" id="SSF52266">
    <property type="entry name" value="SGNH hydrolase"/>
    <property type="match status" value="1"/>
</dbReference>
<dbReference type="InterPro" id="IPR001087">
    <property type="entry name" value="GDSL"/>
</dbReference>
<dbReference type="Pfam" id="PF00657">
    <property type="entry name" value="Lipase_GDSL"/>
    <property type="match status" value="1"/>
</dbReference>
<sequence length="331" mass="36268">MRWRGFFTLVGSLLPAVLQGQEFLETPPVQEQNQHLRGQSQQSKRRYLSTPNTTEAVSADAEEASPAQAEECSSECPCIAALGDSVSVAFMAEIVPGFFNLSDTYSWTTGENATLVESHFVRIRDQLGVSCLSAQNLAVPGAEMSGLVSQARRLRRGTQYVTVLAGTNDACGWYLDSDEELSQFASSYREVLSEVFLRSPNASVLAGGVLPVDRVPQIAEEEPACRDTWATWLVCMPFLGIGVSPEMLEEEGQRLDRADALLQNVSAEFGDSVLFRSFDEDFEETGSPPSLGPEHMSEMDCFHPSGKGQEKIAAFLWNETFVRSAFADSIP</sequence>
<gene>
    <name evidence="3" type="ORF">Cvel_22652</name>
</gene>
<evidence type="ECO:0000313" key="3">
    <source>
        <dbReference type="EMBL" id="CEM31714.1"/>
    </source>
</evidence>
<feature type="compositionally biased region" description="Polar residues" evidence="1">
    <location>
        <begin position="29"/>
        <end position="42"/>
    </location>
</feature>
<dbReference type="InterPro" id="IPR038885">
    <property type="entry name" value="PLB1"/>
</dbReference>
<dbReference type="PANTHER" id="PTHR21325:SF31">
    <property type="entry name" value="GH22081P-RELATED"/>
    <property type="match status" value="1"/>
</dbReference>